<dbReference type="EMBL" id="KL363203">
    <property type="protein sequence ID" value="KFD54962.1"/>
    <property type="molecule type" value="Genomic_DNA"/>
</dbReference>
<protein>
    <submittedName>
        <fullName evidence="2">Uncharacterized protein</fullName>
    </submittedName>
</protein>
<dbReference type="Proteomes" id="UP000030758">
    <property type="component" value="Unassembled WGS sequence"/>
</dbReference>
<keyword evidence="3" id="KW-1185">Reference proteome</keyword>
<evidence type="ECO:0000313" key="1">
    <source>
        <dbReference type="EMBL" id="KFD54962.1"/>
    </source>
</evidence>
<name>A0A085NG41_9BILA</name>
<dbReference type="AlphaFoldDB" id="A0A085NG41"/>
<evidence type="ECO:0000313" key="2">
    <source>
        <dbReference type="EMBL" id="KFD68437.1"/>
    </source>
</evidence>
<feature type="non-terminal residue" evidence="2">
    <location>
        <position position="75"/>
    </location>
</feature>
<accession>A0A085NG41</accession>
<sequence length="75" mass="9125">MRYSRKDIMRQPQWLNRNLECPAAYDDQYDMFKRWSCAQCDSDSDSYHYEDIMNLVLSVHMTTEWLLEEAPLRIT</sequence>
<evidence type="ECO:0000313" key="3">
    <source>
        <dbReference type="Proteomes" id="UP000030764"/>
    </source>
</evidence>
<organism evidence="2">
    <name type="scientific">Trichuris suis</name>
    <name type="common">pig whipworm</name>
    <dbReference type="NCBI Taxonomy" id="68888"/>
    <lineage>
        <taxon>Eukaryota</taxon>
        <taxon>Metazoa</taxon>
        <taxon>Ecdysozoa</taxon>
        <taxon>Nematoda</taxon>
        <taxon>Enoplea</taxon>
        <taxon>Dorylaimia</taxon>
        <taxon>Trichinellida</taxon>
        <taxon>Trichuridae</taxon>
        <taxon>Trichuris</taxon>
    </lineage>
</organism>
<proteinExistence type="predicted"/>
<gene>
    <name evidence="1" type="ORF">M513_04144</name>
    <name evidence="2" type="ORF">M514_04144</name>
</gene>
<dbReference type="Proteomes" id="UP000030764">
    <property type="component" value="Unassembled WGS sequence"/>
</dbReference>
<reference evidence="2 3" key="1">
    <citation type="journal article" date="2014" name="Nat. Genet.">
        <title>Genome and transcriptome of the porcine whipworm Trichuris suis.</title>
        <authorList>
            <person name="Jex A.R."/>
            <person name="Nejsum P."/>
            <person name="Schwarz E.M."/>
            <person name="Hu L."/>
            <person name="Young N.D."/>
            <person name="Hall R.S."/>
            <person name="Korhonen P.K."/>
            <person name="Liao S."/>
            <person name="Thamsborg S."/>
            <person name="Xia J."/>
            <person name="Xu P."/>
            <person name="Wang S."/>
            <person name="Scheerlinck J.P."/>
            <person name="Hofmann A."/>
            <person name="Sternberg P.W."/>
            <person name="Wang J."/>
            <person name="Gasser R.B."/>
        </authorList>
    </citation>
    <scope>NUCLEOTIDE SEQUENCE [LARGE SCALE GENOMIC DNA]</scope>
    <source>
        <strain evidence="2">DCEP-RM93F</strain>
        <strain evidence="1">DCEP-RM93M</strain>
    </source>
</reference>
<dbReference type="EMBL" id="KL367505">
    <property type="protein sequence ID" value="KFD68437.1"/>
    <property type="molecule type" value="Genomic_DNA"/>
</dbReference>